<keyword evidence="13 16" id="KW-0173">Coenzyme A biosynthesis</keyword>
<comment type="subunit">
    <text evidence="5 16">Homodimer.</text>
</comment>
<comment type="subcellular location">
    <subcellularLocation>
        <location evidence="3 16">Cytoplasm</location>
    </subcellularLocation>
</comment>
<comment type="caution">
    <text evidence="16">Lacks conserved residue(s) required for the propagation of feature annotation.</text>
</comment>
<keyword evidence="12 16" id="KW-0630">Potassium</keyword>
<dbReference type="InterPro" id="IPR004619">
    <property type="entry name" value="Type_III_PanK"/>
</dbReference>
<evidence type="ECO:0000256" key="11">
    <source>
        <dbReference type="ARBA" id="ARBA00022840"/>
    </source>
</evidence>
<dbReference type="PANTHER" id="PTHR34265:SF1">
    <property type="entry name" value="TYPE III PANTOTHENATE KINASE"/>
    <property type="match status" value="1"/>
</dbReference>
<dbReference type="Pfam" id="PF03309">
    <property type="entry name" value="Pan_kinase"/>
    <property type="match status" value="1"/>
</dbReference>
<feature type="binding site" evidence="16">
    <location>
        <position position="177"/>
    </location>
    <ligand>
        <name>substrate</name>
    </ligand>
</feature>
<evidence type="ECO:0000313" key="18">
    <source>
        <dbReference type="Proteomes" id="UP001058364"/>
    </source>
</evidence>
<feature type="binding site" evidence="16">
    <location>
        <position position="125"/>
    </location>
    <ligand>
        <name>ATP</name>
        <dbReference type="ChEBI" id="CHEBI:30616"/>
    </ligand>
</feature>
<comment type="function">
    <text evidence="16">Catalyzes the phosphorylation of pantothenate (Pan), the first step in CoA biosynthesis.</text>
</comment>
<evidence type="ECO:0000256" key="8">
    <source>
        <dbReference type="ARBA" id="ARBA00022679"/>
    </source>
</evidence>
<name>A0ABY5TVQ7_9BACT</name>
<feature type="binding site" evidence="16">
    <location>
        <begin position="5"/>
        <end position="12"/>
    </location>
    <ligand>
        <name>ATP</name>
        <dbReference type="ChEBI" id="CHEBI:30616"/>
    </ligand>
</feature>
<keyword evidence="11 16" id="KW-0067">ATP-binding</keyword>
<keyword evidence="8 16" id="KW-0808">Transferase</keyword>
<sequence>MLFLDLGNSLLKIGYYNKNKKLLIKKIKSHNLNKEKIINEILNENIQFKKALLSSVKPKLNKLIIESLNEIGIKTTIIKNDFIINNYSLKLNSSIDISKVGSDILLNALFVSEKFKSGIIVSLGTATVISKIQNNILEGVIIMPGIETNLISLFSSASKIKKISLNYDKTLKLGTNTKDAISIGILKGHYYSIKSLIKENNEENLPIFYTGGNIKYLKSFIKEKMINEMVIKSLILTNYKGE</sequence>
<gene>
    <name evidence="16" type="primary">coaX</name>
    <name evidence="17" type="ORF">NX772_01090</name>
</gene>
<proteinExistence type="inferred from homology"/>
<evidence type="ECO:0000256" key="10">
    <source>
        <dbReference type="ARBA" id="ARBA00022777"/>
    </source>
</evidence>
<evidence type="ECO:0000313" key="17">
    <source>
        <dbReference type="EMBL" id="UWD34409.1"/>
    </source>
</evidence>
<evidence type="ECO:0000256" key="5">
    <source>
        <dbReference type="ARBA" id="ARBA00011738"/>
    </source>
</evidence>
<evidence type="ECO:0000256" key="15">
    <source>
        <dbReference type="ARBA" id="ARBA00040883"/>
    </source>
</evidence>
<evidence type="ECO:0000256" key="7">
    <source>
        <dbReference type="ARBA" id="ARBA00022490"/>
    </source>
</evidence>
<dbReference type="Proteomes" id="UP001058364">
    <property type="component" value="Chromosome"/>
</dbReference>
<protein>
    <recommendedName>
        <fullName evidence="15 16">Type III pantothenate kinase</fullName>
        <ecNumber evidence="6 16">2.7.1.33</ecNumber>
    </recommendedName>
    <alternativeName>
        <fullName evidence="16">PanK-III</fullName>
    </alternativeName>
    <alternativeName>
        <fullName evidence="16">Pantothenic acid kinase</fullName>
    </alternativeName>
</protein>
<evidence type="ECO:0000256" key="6">
    <source>
        <dbReference type="ARBA" id="ARBA00012102"/>
    </source>
</evidence>
<keyword evidence="18" id="KW-1185">Reference proteome</keyword>
<evidence type="ECO:0000256" key="1">
    <source>
        <dbReference type="ARBA" id="ARBA00001206"/>
    </source>
</evidence>
<comment type="cofactor">
    <cofactor evidence="16">
        <name>NH4(+)</name>
        <dbReference type="ChEBI" id="CHEBI:28938"/>
    </cofactor>
    <cofactor evidence="16">
        <name>K(+)</name>
        <dbReference type="ChEBI" id="CHEBI:29103"/>
    </cofactor>
    <text evidence="16">A monovalent cation. Ammonium or potassium.</text>
</comment>
<evidence type="ECO:0000256" key="16">
    <source>
        <dbReference type="HAMAP-Rule" id="MF_01274"/>
    </source>
</evidence>
<dbReference type="SUPFAM" id="SSF53067">
    <property type="entry name" value="Actin-like ATPase domain"/>
    <property type="match status" value="2"/>
</dbReference>
<comment type="cofactor">
    <cofactor evidence="2">
        <name>K(+)</name>
        <dbReference type="ChEBI" id="CHEBI:29103"/>
    </cofactor>
</comment>
<keyword evidence="7 16" id="KW-0963">Cytoplasm</keyword>
<evidence type="ECO:0000256" key="12">
    <source>
        <dbReference type="ARBA" id="ARBA00022958"/>
    </source>
</evidence>
<dbReference type="InterPro" id="IPR043129">
    <property type="entry name" value="ATPase_NBD"/>
</dbReference>
<dbReference type="Gene3D" id="3.30.420.40">
    <property type="match status" value="2"/>
</dbReference>
<evidence type="ECO:0000256" key="9">
    <source>
        <dbReference type="ARBA" id="ARBA00022741"/>
    </source>
</evidence>
<feature type="binding site" evidence="16">
    <location>
        <begin position="101"/>
        <end position="104"/>
    </location>
    <ligand>
        <name>substrate</name>
    </ligand>
</feature>
<evidence type="ECO:0000256" key="3">
    <source>
        <dbReference type="ARBA" id="ARBA00004496"/>
    </source>
</evidence>
<dbReference type="EC" id="2.7.1.33" evidence="6 16"/>
<comment type="pathway">
    <text evidence="4 16">Cofactor biosynthesis; coenzyme A biosynthesis; CoA from (R)-pantothenate: step 1/5.</text>
</comment>
<evidence type="ECO:0000256" key="13">
    <source>
        <dbReference type="ARBA" id="ARBA00022993"/>
    </source>
</evidence>
<dbReference type="HAMAP" id="MF_01274">
    <property type="entry name" value="Pantothen_kinase_3"/>
    <property type="match status" value="1"/>
</dbReference>
<reference evidence="17" key="1">
    <citation type="submission" date="2022-08" db="EMBL/GenBank/DDBJ databases">
        <title>Complete genome sequence of Mycoplasma molare type strain H 542.</title>
        <authorList>
            <person name="Spergser J."/>
        </authorList>
    </citation>
    <scope>NUCLEOTIDE SEQUENCE</scope>
    <source>
        <strain evidence="17">H 542</strain>
    </source>
</reference>
<evidence type="ECO:0000256" key="4">
    <source>
        <dbReference type="ARBA" id="ARBA00005225"/>
    </source>
</evidence>
<dbReference type="GO" id="GO:0004594">
    <property type="term" value="F:pantothenate kinase activity"/>
    <property type="evidence" value="ECO:0007669"/>
    <property type="project" value="UniProtKB-EC"/>
</dbReference>
<accession>A0ABY5TVQ7</accession>
<organism evidence="17 18">
    <name type="scientific">Mesomycoplasma molare</name>
    <dbReference type="NCBI Taxonomy" id="171288"/>
    <lineage>
        <taxon>Bacteria</taxon>
        <taxon>Bacillati</taxon>
        <taxon>Mycoplasmatota</taxon>
        <taxon>Mycoplasmoidales</taxon>
        <taxon>Metamycoplasmataceae</taxon>
        <taxon>Mesomycoplasma</taxon>
    </lineage>
</organism>
<dbReference type="CDD" id="cd24015">
    <property type="entry name" value="ASKHA_NBD_PanK-III"/>
    <property type="match status" value="1"/>
</dbReference>
<feature type="active site" description="Proton acceptor" evidence="16">
    <location>
        <position position="103"/>
    </location>
</feature>
<dbReference type="EMBL" id="CP103423">
    <property type="protein sequence ID" value="UWD34409.1"/>
    <property type="molecule type" value="Genomic_DNA"/>
</dbReference>
<dbReference type="NCBIfam" id="TIGR00671">
    <property type="entry name" value="baf"/>
    <property type="match status" value="1"/>
</dbReference>
<comment type="catalytic activity">
    <reaction evidence="1 16">
        <text>(R)-pantothenate + ATP = (R)-4'-phosphopantothenate + ADP + H(+)</text>
        <dbReference type="Rhea" id="RHEA:16373"/>
        <dbReference type="ChEBI" id="CHEBI:10986"/>
        <dbReference type="ChEBI" id="CHEBI:15378"/>
        <dbReference type="ChEBI" id="CHEBI:29032"/>
        <dbReference type="ChEBI" id="CHEBI:30616"/>
        <dbReference type="ChEBI" id="CHEBI:456216"/>
        <dbReference type="EC" id="2.7.1.33"/>
    </reaction>
</comment>
<dbReference type="PANTHER" id="PTHR34265">
    <property type="entry name" value="TYPE III PANTOTHENATE KINASE"/>
    <property type="match status" value="1"/>
</dbReference>
<keyword evidence="9 16" id="KW-0547">Nucleotide-binding</keyword>
<dbReference type="RefSeq" id="WP_027123244.1">
    <property type="nucleotide sequence ID" value="NZ_CP103423.1"/>
</dbReference>
<evidence type="ECO:0000256" key="2">
    <source>
        <dbReference type="ARBA" id="ARBA00001958"/>
    </source>
</evidence>
<keyword evidence="10 16" id="KW-0418">Kinase</keyword>
<comment type="similarity">
    <text evidence="14 16">Belongs to the type III pantothenate kinase family.</text>
</comment>
<evidence type="ECO:0000256" key="14">
    <source>
        <dbReference type="ARBA" id="ARBA00038036"/>
    </source>
</evidence>